<dbReference type="EMBL" id="QICH01000003">
    <property type="protein sequence ID" value="PXF62557.1"/>
    <property type="molecule type" value="Genomic_DNA"/>
</dbReference>
<protein>
    <recommendedName>
        <fullName evidence="4">C2H2-type domain-containing protein</fullName>
    </recommendedName>
</protein>
<evidence type="ECO:0000313" key="3">
    <source>
        <dbReference type="Proteomes" id="UP000247689"/>
    </source>
</evidence>
<reference evidence="2 3" key="1">
    <citation type="submission" date="2018-05" db="EMBL/GenBank/DDBJ databases">
        <title>Kangiella spongicola genome sequence.</title>
        <authorList>
            <person name="Maclea K.S."/>
            <person name="Goen A.E."/>
            <person name="Kelley C."/>
            <person name="Underriner A."/>
            <person name="Silverwood T."/>
            <person name="Trachtenberg A.M."/>
        </authorList>
    </citation>
    <scope>NUCLEOTIDE SEQUENCE [LARGE SCALE GENOMIC DNA]</scope>
    <source>
        <strain evidence="2 3">ATCC BAA-2076</strain>
    </source>
</reference>
<name>A0A318D6U5_9GAMM</name>
<sequence length="306" mass="35626">MQVNSCKNLRCENFGVPASNSRNDPNYRVSGSAKPVLSNQRSKKIQRPSTRVIICKKCKQSVSLKNNQAIVETGRSLLWHPDNLCCPNHDCTNHINALSVSDHPKQYLKKGKTDTGNQRWGCKECGKRFVITRNEQHPSRGPYSHLYIPTINHVLNSNKIKRIMEVLDIHPQVIYDNIEKAYKACVRFNRQREAKLKHIGEKQKKNFLCTDRQTYMINWRRRFDRRNIAIRSTATADCSSSYIFPVHTTYDPHADREIIHKVSHQRGDQDFTSALRRYSQYWLDDDYNLQEHGKKFPSTLLSDVDP</sequence>
<proteinExistence type="predicted"/>
<keyword evidence="3" id="KW-1185">Reference proteome</keyword>
<evidence type="ECO:0000256" key="1">
    <source>
        <dbReference type="SAM" id="MobiDB-lite"/>
    </source>
</evidence>
<organism evidence="2 3">
    <name type="scientific">Kangiella spongicola</name>
    <dbReference type="NCBI Taxonomy" id="796379"/>
    <lineage>
        <taxon>Bacteria</taxon>
        <taxon>Pseudomonadati</taxon>
        <taxon>Pseudomonadota</taxon>
        <taxon>Gammaproteobacteria</taxon>
        <taxon>Kangiellales</taxon>
        <taxon>Kangiellaceae</taxon>
        <taxon>Kangiella</taxon>
    </lineage>
</organism>
<evidence type="ECO:0008006" key="4">
    <source>
        <dbReference type="Google" id="ProtNLM"/>
    </source>
</evidence>
<accession>A0A318D6U5</accession>
<dbReference type="Proteomes" id="UP000247689">
    <property type="component" value="Unassembled WGS sequence"/>
</dbReference>
<gene>
    <name evidence="2" type="ORF">DL796_09455</name>
</gene>
<comment type="caution">
    <text evidence="2">The sequence shown here is derived from an EMBL/GenBank/DDBJ whole genome shotgun (WGS) entry which is preliminary data.</text>
</comment>
<feature type="region of interest" description="Disordered" evidence="1">
    <location>
        <begin position="22"/>
        <end position="43"/>
    </location>
</feature>
<dbReference type="AlphaFoldDB" id="A0A318D6U5"/>
<evidence type="ECO:0000313" key="2">
    <source>
        <dbReference type="EMBL" id="PXF62557.1"/>
    </source>
</evidence>